<comment type="catalytic activity">
    <reaction evidence="12 17">
        <text>L-isoleucine + 2-oxoglutarate = (S)-3-methyl-2-oxopentanoate + L-glutamate</text>
        <dbReference type="Rhea" id="RHEA:24801"/>
        <dbReference type="ChEBI" id="CHEBI:16810"/>
        <dbReference type="ChEBI" id="CHEBI:29985"/>
        <dbReference type="ChEBI" id="CHEBI:35146"/>
        <dbReference type="ChEBI" id="CHEBI:58045"/>
        <dbReference type="EC" id="2.6.1.42"/>
    </reaction>
</comment>
<evidence type="ECO:0000256" key="16">
    <source>
        <dbReference type="RuleBase" id="RU004516"/>
    </source>
</evidence>
<dbReference type="GO" id="GO:0004084">
    <property type="term" value="F:branched-chain-amino-acid transaminase activity"/>
    <property type="evidence" value="ECO:0007669"/>
    <property type="project" value="UniProtKB-EC"/>
</dbReference>
<dbReference type="Gene3D" id="3.30.470.10">
    <property type="match status" value="1"/>
</dbReference>
<dbReference type="InterPro" id="IPR033939">
    <property type="entry name" value="BCAT_family"/>
</dbReference>
<dbReference type="PROSITE" id="PS00770">
    <property type="entry name" value="AA_TRANSFER_CLASS_4"/>
    <property type="match status" value="1"/>
</dbReference>
<feature type="modified residue" description="N6-(pyridoxal phosphate)lysine" evidence="14">
    <location>
        <position position="193"/>
    </location>
</feature>
<evidence type="ECO:0000256" key="1">
    <source>
        <dbReference type="ARBA" id="ARBA00001933"/>
    </source>
</evidence>
<dbReference type="InterPro" id="IPR043132">
    <property type="entry name" value="BCAT-like_C"/>
</dbReference>
<dbReference type="NCBIfam" id="TIGR01123">
    <property type="entry name" value="ilvE_II"/>
    <property type="match status" value="1"/>
</dbReference>
<dbReference type="Pfam" id="PF01063">
    <property type="entry name" value="Aminotran_4"/>
    <property type="match status" value="1"/>
</dbReference>
<keyword evidence="8 17" id="KW-0808">Transferase</keyword>
<evidence type="ECO:0000256" key="18">
    <source>
        <dbReference type="RuleBase" id="RU004519"/>
    </source>
</evidence>
<dbReference type="EMBL" id="DVOE01000035">
    <property type="protein sequence ID" value="HIU98693.1"/>
    <property type="molecule type" value="Genomic_DNA"/>
</dbReference>
<evidence type="ECO:0000256" key="4">
    <source>
        <dbReference type="ARBA" id="ARBA00005072"/>
    </source>
</evidence>
<comment type="pathway">
    <text evidence="4 18">Amino-acid biosynthesis; L-leucine biosynthesis; L-leucine from 3-methyl-2-oxobutanoate: step 4/4.</text>
</comment>
<evidence type="ECO:0000256" key="17">
    <source>
        <dbReference type="RuleBase" id="RU004517"/>
    </source>
</evidence>
<reference evidence="19" key="2">
    <citation type="journal article" date="2021" name="PeerJ">
        <title>Extensive microbial diversity within the chicken gut microbiome revealed by metagenomics and culture.</title>
        <authorList>
            <person name="Gilroy R."/>
            <person name="Ravi A."/>
            <person name="Getino M."/>
            <person name="Pursley I."/>
            <person name="Horton D.L."/>
            <person name="Alikhan N.F."/>
            <person name="Baker D."/>
            <person name="Gharbi K."/>
            <person name="Hall N."/>
            <person name="Watson M."/>
            <person name="Adriaenssens E.M."/>
            <person name="Foster-Nyarko E."/>
            <person name="Jarju S."/>
            <person name="Secka A."/>
            <person name="Antonio M."/>
            <person name="Oren A."/>
            <person name="Chaudhuri R.R."/>
            <person name="La Ragione R."/>
            <person name="Hildebrand F."/>
            <person name="Pallen M.J."/>
        </authorList>
    </citation>
    <scope>NUCLEOTIDE SEQUENCE</scope>
    <source>
        <strain evidence="19">10406</strain>
    </source>
</reference>
<dbReference type="NCBIfam" id="NF009897">
    <property type="entry name" value="PRK13357.1"/>
    <property type="match status" value="1"/>
</dbReference>
<dbReference type="PANTHER" id="PTHR11825">
    <property type="entry name" value="SUBGROUP IIII AMINOTRANSFERASE"/>
    <property type="match status" value="1"/>
</dbReference>
<evidence type="ECO:0000256" key="13">
    <source>
        <dbReference type="ARBA" id="ARBA00049229"/>
    </source>
</evidence>
<evidence type="ECO:0000256" key="8">
    <source>
        <dbReference type="ARBA" id="ARBA00022679"/>
    </source>
</evidence>
<gene>
    <name evidence="19" type="ORF">IAC73_02480</name>
</gene>
<dbReference type="InterPro" id="IPR005786">
    <property type="entry name" value="B_amino_transII"/>
</dbReference>
<evidence type="ECO:0000256" key="3">
    <source>
        <dbReference type="ARBA" id="ARBA00004931"/>
    </source>
</evidence>
<comment type="similarity">
    <text evidence="5 15">Belongs to the class-IV pyridoxal-phosphate-dependent aminotransferase family.</text>
</comment>
<evidence type="ECO:0000256" key="2">
    <source>
        <dbReference type="ARBA" id="ARBA00004824"/>
    </source>
</evidence>
<comment type="pathway">
    <text evidence="2 18">Amino-acid biosynthesis; L-isoleucine biosynthesis; L-isoleucine from 2-oxobutanoate: step 4/4.</text>
</comment>
<evidence type="ECO:0000256" key="11">
    <source>
        <dbReference type="ARBA" id="ARBA00048212"/>
    </source>
</evidence>
<dbReference type="AlphaFoldDB" id="A0A9D1N8Z4"/>
<evidence type="ECO:0000256" key="5">
    <source>
        <dbReference type="ARBA" id="ARBA00009320"/>
    </source>
</evidence>
<organism evidence="19 20">
    <name type="scientific">Candidatus Limadaptatus stercoripullorum</name>
    <dbReference type="NCBI Taxonomy" id="2840846"/>
    <lineage>
        <taxon>Bacteria</taxon>
        <taxon>Bacillati</taxon>
        <taxon>Bacillota</taxon>
        <taxon>Clostridia</taxon>
        <taxon>Eubacteriales</taxon>
        <taxon>Candidatus Limadaptatus</taxon>
    </lineage>
</organism>
<dbReference type="InterPro" id="IPR001544">
    <property type="entry name" value="Aminotrans_IV"/>
</dbReference>
<keyword evidence="7 17" id="KW-0028">Amino-acid biosynthesis</keyword>
<dbReference type="InterPro" id="IPR043131">
    <property type="entry name" value="BCAT-like_N"/>
</dbReference>
<evidence type="ECO:0000256" key="7">
    <source>
        <dbReference type="ARBA" id="ARBA00022605"/>
    </source>
</evidence>
<proteinExistence type="inferred from homology"/>
<dbReference type="Proteomes" id="UP000886857">
    <property type="component" value="Unassembled WGS sequence"/>
</dbReference>
<comment type="cofactor">
    <cofactor evidence="1 16">
        <name>pyridoxal 5'-phosphate</name>
        <dbReference type="ChEBI" id="CHEBI:597326"/>
    </cofactor>
</comment>
<dbReference type="GO" id="GO:0009082">
    <property type="term" value="P:branched-chain amino acid biosynthetic process"/>
    <property type="evidence" value="ECO:0007669"/>
    <property type="project" value="UniProtKB-KW"/>
</dbReference>
<dbReference type="InterPro" id="IPR036038">
    <property type="entry name" value="Aminotransferase-like"/>
</dbReference>
<dbReference type="SUPFAM" id="SSF56752">
    <property type="entry name" value="D-aminoacid aminotransferase-like PLP-dependent enzymes"/>
    <property type="match status" value="1"/>
</dbReference>
<protein>
    <recommendedName>
        <fullName evidence="17">Branched-chain-amino-acid aminotransferase</fullName>
        <ecNumber evidence="17">2.6.1.42</ecNumber>
    </recommendedName>
</protein>
<keyword evidence="9 16" id="KW-0663">Pyridoxal phosphate</keyword>
<comment type="catalytic activity">
    <reaction evidence="11 17">
        <text>L-valine + 2-oxoglutarate = 3-methyl-2-oxobutanoate + L-glutamate</text>
        <dbReference type="Rhea" id="RHEA:24813"/>
        <dbReference type="ChEBI" id="CHEBI:11851"/>
        <dbReference type="ChEBI" id="CHEBI:16810"/>
        <dbReference type="ChEBI" id="CHEBI:29985"/>
        <dbReference type="ChEBI" id="CHEBI:57762"/>
        <dbReference type="EC" id="2.6.1.42"/>
    </reaction>
</comment>
<dbReference type="CDD" id="cd01557">
    <property type="entry name" value="BCAT_beta_family"/>
    <property type="match status" value="1"/>
</dbReference>
<evidence type="ECO:0000256" key="15">
    <source>
        <dbReference type="RuleBase" id="RU004106"/>
    </source>
</evidence>
<dbReference type="Gene3D" id="3.20.10.10">
    <property type="entry name" value="D-amino Acid Aminotransferase, subunit A, domain 2"/>
    <property type="match status" value="1"/>
</dbReference>
<accession>A0A9D1N8Z4</accession>
<evidence type="ECO:0000256" key="6">
    <source>
        <dbReference type="ARBA" id="ARBA00022576"/>
    </source>
</evidence>
<dbReference type="PIRSF" id="PIRSF006468">
    <property type="entry name" value="BCAT1"/>
    <property type="match status" value="1"/>
</dbReference>
<evidence type="ECO:0000256" key="10">
    <source>
        <dbReference type="ARBA" id="ARBA00023304"/>
    </source>
</evidence>
<evidence type="ECO:0000313" key="20">
    <source>
        <dbReference type="Proteomes" id="UP000886857"/>
    </source>
</evidence>
<comment type="catalytic activity">
    <reaction evidence="13 17">
        <text>L-leucine + 2-oxoglutarate = 4-methyl-2-oxopentanoate + L-glutamate</text>
        <dbReference type="Rhea" id="RHEA:18321"/>
        <dbReference type="ChEBI" id="CHEBI:16810"/>
        <dbReference type="ChEBI" id="CHEBI:17865"/>
        <dbReference type="ChEBI" id="CHEBI:29985"/>
        <dbReference type="ChEBI" id="CHEBI:57427"/>
        <dbReference type="EC" id="2.6.1.42"/>
    </reaction>
</comment>
<comment type="caution">
    <text evidence="19">The sequence shown here is derived from an EMBL/GenBank/DDBJ whole genome shotgun (WGS) entry which is preliminary data.</text>
</comment>
<evidence type="ECO:0000256" key="12">
    <source>
        <dbReference type="ARBA" id="ARBA00048798"/>
    </source>
</evidence>
<evidence type="ECO:0000313" key="19">
    <source>
        <dbReference type="EMBL" id="HIU98693.1"/>
    </source>
</evidence>
<sequence>MKITPVKQRKQKPDFSKLGFGKYFTDYMMVMNYDGAAGGWGEPEIVPFDDFSVNPACSSLHYGQGIFEGLKAYKNSKGEVTMFRPRDNFVRMNRSAERLCMPTFDSDVALNALVELVKLEEEWIPTLPGTALYIRPFMFGTEPFLGVHPSHKYTLCIILSPVGSYYEHGLEPTKLIVETELTRASKGGTGEAKCMGNYACSLLAGERAKQKGYDQVLWLDGAEKKYVEEVGAMNMFFVIDGTVVTPMLDGSILRGITRDSALTVLRAHGYKVEERHVPIAEVVEAYKNGKLDEAFGSGTAAVISPVGTIAYGDLIMEINGGKMGDITAWLYDRITGIQTERYPDEFGWVYRVG</sequence>
<dbReference type="InterPro" id="IPR018300">
    <property type="entry name" value="Aminotrans_IV_CS"/>
</dbReference>
<evidence type="ECO:0000256" key="9">
    <source>
        <dbReference type="ARBA" id="ARBA00022898"/>
    </source>
</evidence>
<keyword evidence="10 17" id="KW-0100">Branched-chain amino acid biosynthesis</keyword>
<dbReference type="PANTHER" id="PTHR11825:SF44">
    <property type="entry name" value="BRANCHED-CHAIN-AMINO-ACID AMINOTRANSFERASE"/>
    <property type="match status" value="1"/>
</dbReference>
<evidence type="ECO:0000256" key="14">
    <source>
        <dbReference type="PIRSR" id="PIRSR006468-1"/>
    </source>
</evidence>
<name>A0A9D1N8Z4_9FIRM</name>
<reference evidence="19" key="1">
    <citation type="submission" date="2020-10" db="EMBL/GenBank/DDBJ databases">
        <authorList>
            <person name="Gilroy R."/>
        </authorList>
    </citation>
    <scope>NUCLEOTIDE SEQUENCE</scope>
    <source>
        <strain evidence="19">10406</strain>
    </source>
</reference>
<dbReference type="EC" id="2.6.1.42" evidence="17"/>
<comment type="pathway">
    <text evidence="3 18">Amino-acid biosynthesis; L-valine biosynthesis; L-valine from pyruvate: step 4/4.</text>
</comment>
<dbReference type="GO" id="GO:0008652">
    <property type="term" value="P:amino acid biosynthetic process"/>
    <property type="evidence" value="ECO:0007669"/>
    <property type="project" value="UniProtKB-KW"/>
</dbReference>
<keyword evidence="6 17" id="KW-0032">Aminotransferase</keyword>